<organism evidence="2 3">
    <name type="scientific">Polytolypa hystricis (strain UAMH7299)</name>
    <dbReference type="NCBI Taxonomy" id="1447883"/>
    <lineage>
        <taxon>Eukaryota</taxon>
        <taxon>Fungi</taxon>
        <taxon>Dikarya</taxon>
        <taxon>Ascomycota</taxon>
        <taxon>Pezizomycotina</taxon>
        <taxon>Eurotiomycetes</taxon>
        <taxon>Eurotiomycetidae</taxon>
        <taxon>Onygenales</taxon>
        <taxon>Onygenales incertae sedis</taxon>
        <taxon>Polytolypa</taxon>
    </lineage>
</organism>
<feature type="compositionally biased region" description="Low complexity" evidence="1">
    <location>
        <begin position="62"/>
        <end position="75"/>
    </location>
</feature>
<evidence type="ECO:0000313" key="3">
    <source>
        <dbReference type="Proteomes" id="UP000224634"/>
    </source>
</evidence>
<sequence>MHVTTFLRPRCSAIARKYIGASPALTIRCYSVNTLSIKGQVGPQEESGHQGDNVTEGTPAENSPSSSQPQQNPPQGRKTIAEMDQELREKLEAMGSGGGPAALELENGKPVAMKRSVKNNMFRLI</sequence>
<reference evidence="2 3" key="1">
    <citation type="submission" date="2017-10" db="EMBL/GenBank/DDBJ databases">
        <title>Comparative genomics in systemic dimorphic fungi from Ajellomycetaceae.</title>
        <authorList>
            <person name="Munoz J.F."/>
            <person name="Mcewen J.G."/>
            <person name="Clay O.K."/>
            <person name="Cuomo C.A."/>
        </authorList>
    </citation>
    <scope>NUCLEOTIDE SEQUENCE [LARGE SCALE GENOMIC DNA]</scope>
    <source>
        <strain evidence="2 3">UAMH7299</strain>
    </source>
</reference>
<protein>
    <submittedName>
        <fullName evidence="2">Uncharacterized protein</fullName>
    </submittedName>
</protein>
<dbReference type="EMBL" id="PDNA01000128">
    <property type="protein sequence ID" value="PGH11742.1"/>
    <property type="molecule type" value="Genomic_DNA"/>
</dbReference>
<feature type="region of interest" description="Disordered" evidence="1">
    <location>
        <begin position="40"/>
        <end position="85"/>
    </location>
</feature>
<comment type="caution">
    <text evidence="2">The sequence shown here is derived from an EMBL/GenBank/DDBJ whole genome shotgun (WGS) entry which is preliminary data.</text>
</comment>
<name>A0A2B7XSX2_POLH7</name>
<evidence type="ECO:0000256" key="1">
    <source>
        <dbReference type="SAM" id="MobiDB-lite"/>
    </source>
</evidence>
<gene>
    <name evidence="2" type="ORF">AJ80_07003</name>
</gene>
<dbReference type="AlphaFoldDB" id="A0A2B7XSX2"/>
<accession>A0A2B7XSX2</accession>
<proteinExistence type="predicted"/>
<keyword evidence="3" id="KW-1185">Reference proteome</keyword>
<evidence type="ECO:0000313" key="2">
    <source>
        <dbReference type="EMBL" id="PGH11742.1"/>
    </source>
</evidence>
<dbReference type="OrthoDB" id="2157103at2759"/>
<dbReference type="Proteomes" id="UP000224634">
    <property type="component" value="Unassembled WGS sequence"/>
</dbReference>